<reference evidence="1 2" key="1">
    <citation type="journal article" date="2019" name="Sci. Rep.">
        <title>Orb-weaving spider Araneus ventricosus genome elucidates the spidroin gene catalogue.</title>
        <authorList>
            <person name="Kono N."/>
            <person name="Nakamura H."/>
            <person name="Ohtoshi R."/>
            <person name="Moran D.A.P."/>
            <person name="Shinohara A."/>
            <person name="Yoshida Y."/>
            <person name="Fujiwara M."/>
            <person name="Mori M."/>
            <person name="Tomita M."/>
            <person name="Arakawa K."/>
        </authorList>
    </citation>
    <scope>NUCLEOTIDE SEQUENCE [LARGE SCALE GENOMIC DNA]</scope>
</reference>
<accession>A0A4Y1ZP11</accession>
<dbReference type="Proteomes" id="UP000499080">
    <property type="component" value="Unassembled WGS sequence"/>
</dbReference>
<organism evidence="1 2">
    <name type="scientific">Araneus ventricosus</name>
    <name type="common">Orbweaver spider</name>
    <name type="synonym">Epeira ventricosa</name>
    <dbReference type="NCBI Taxonomy" id="182803"/>
    <lineage>
        <taxon>Eukaryota</taxon>
        <taxon>Metazoa</taxon>
        <taxon>Ecdysozoa</taxon>
        <taxon>Arthropoda</taxon>
        <taxon>Chelicerata</taxon>
        <taxon>Arachnida</taxon>
        <taxon>Araneae</taxon>
        <taxon>Araneomorphae</taxon>
        <taxon>Entelegynae</taxon>
        <taxon>Araneoidea</taxon>
        <taxon>Araneidae</taxon>
        <taxon>Araneus</taxon>
    </lineage>
</organism>
<proteinExistence type="predicted"/>
<protein>
    <submittedName>
        <fullName evidence="1">Uncharacterized protein</fullName>
    </submittedName>
</protein>
<feature type="non-terminal residue" evidence="1">
    <location>
        <position position="1"/>
    </location>
</feature>
<gene>
    <name evidence="1" type="ORF">AVEN_189305_1</name>
</gene>
<dbReference type="AlphaFoldDB" id="A0A4Y1ZP11"/>
<evidence type="ECO:0000313" key="1">
    <source>
        <dbReference type="EMBL" id="GBL60964.1"/>
    </source>
</evidence>
<dbReference type="EMBL" id="BGPR01227160">
    <property type="protein sequence ID" value="GBL60964.1"/>
    <property type="molecule type" value="Genomic_DNA"/>
</dbReference>
<evidence type="ECO:0000313" key="2">
    <source>
        <dbReference type="Proteomes" id="UP000499080"/>
    </source>
</evidence>
<sequence length="129" mass="15422">EVLNYASVHRAVVFRTFGVFFKEVQYHYGIFELWNIDTTLFSQIIMLFCEGFDLNSLFCNSCFVHLEEFTQPALESQMHMQQQRVLVKFRRLLHTLLRLQYTSEQEELESVLPRAWIFRESDIAFIAET</sequence>
<comment type="caution">
    <text evidence="1">The sequence shown here is derived from an EMBL/GenBank/DDBJ whole genome shotgun (WGS) entry which is preliminary data.</text>
</comment>
<name>A0A4Y1ZP11_ARAVE</name>
<keyword evidence="2" id="KW-1185">Reference proteome</keyword>